<evidence type="ECO:0000256" key="2">
    <source>
        <dbReference type="SAM" id="MobiDB-lite"/>
    </source>
</evidence>
<dbReference type="EMBL" id="BMRP01000004">
    <property type="protein sequence ID" value="GGU52237.1"/>
    <property type="molecule type" value="Genomic_DNA"/>
</dbReference>
<keyword evidence="3" id="KW-1133">Transmembrane helix</keyword>
<evidence type="ECO:0000256" key="1">
    <source>
        <dbReference type="ARBA" id="ARBA00022737"/>
    </source>
</evidence>
<gene>
    <name evidence="5" type="ORF">GCM10010211_15800</name>
</gene>
<feature type="region of interest" description="Disordered" evidence="2">
    <location>
        <begin position="407"/>
        <end position="431"/>
    </location>
</feature>
<dbReference type="Gene3D" id="1.50.10.20">
    <property type="match status" value="1"/>
</dbReference>
<name>A0ABQ2USX7_9ACTN</name>
<dbReference type="SUPFAM" id="SSF48239">
    <property type="entry name" value="Terpenoid cyclases/Protein prenyltransferases"/>
    <property type="match status" value="1"/>
</dbReference>
<dbReference type="InterPro" id="IPR001330">
    <property type="entry name" value="Prenyltrans"/>
</dbReference>
<feature type="domain" description="Prenyltransferase alpha-alpha toroid" evidence="4">
    <location>
        <begin position="89"/>
        <end position="198"/>
    </location>
</feature>
<evidence type="ECO:0000259" key="4">
    <source>
        <dbReference type="Pfam" id="PF00432"/>
    </source>
</evidence>
<feature type="region of interest" description="Disordered" evidence="2">
    <location>
        <begin position="281"/>
        <end position="301"/>
    </location>
</feature>
<dbReference type="InterPro" id="IPR008930">
    <property type="entry name" value="Terpenoid_cyclase/PrenylTrfase"/>
</dbReference>
<accession>A0ABQ2USX7</accession>
<reference evidence="6" key="1">
    <citation type="journal article" date="2019" name="Int. J. Syst. Evol. Microbiol.">
        <title>The Global Catalogue of Microorganisms (GCM) 10K type strain sequencing project: providing services to taxonomists for standard genome sequencing and annotation.</title>
        <authorList>
            <consortium name="The Broad Institute Genomics Platform"/>
            <consortium name="The Broad Institute Genome Sequencing Center for Infectious Disease"/>
            <person name="Wu L."/>
            <person name="Ma J."/>
        </authorList>
    </citation>
    <scope>NUCLEOTIDE SEQUENCE [LARGE SCALE GENOMIC DNA]</scope>
    <source>
        <strain evidence="6">JCM 3399</strain>
    </source>
</reference>
<feature type="compositionally biased region" description="Low complexity" evidence="2">
    <location>
        <begin position="1"/>
        <end position="11"/>
    </location>
</feature>
<proteinExistence type="predicted"/>
<feature type="region of interest" description="Disordered" evidence="2">
    <location>
        <begin position="1"/>
        <end position="25"/>
    </location>
</feature>
<dbReference type="Pfam" id="PF00432">
    <property type="entry name" value="Prenyltrans"/>
    <property type="match status" value="1"/>
</dbReference>
<evidence type="ECO:0000313" key="5">
    <source>
        <dbReference type="EMBL" id="GGU52237.1"/>
    </source>
</evidence>
<organism evidence="5 6">
    <name type="scientific">Streptomyces albospinus</name>
    <dbReference type="NCBI Taxonomy" id="285515"/>
    <lineage>
        <taxon>Bacteria</taxon>
        <taxon>Bacillati</taxon>
        <taxon>Actinomycetota</taxon>
        <taxon>Actinomycetes</taxon>
        <taxon>Kitasatosporales</taxon>
        <taxon>Streptomycetaceae</taxon>
        <taxon>Streptomyces</taxon>
    </lineage>
</organism>
<evidence type="ECO:0000313" key="6">
    <source>
        <dbReference type="Proteomes" id="UP000654471"/>
    </source>
</evidence>
<sequence length="464" mass="46116">MATTAPMAPLAPQAPSPQTPPVAVRAPRARTAAALAATAVLATVLTSYTTTAYAAPHPAAPATPSAPAKLPPGLYGTKDPQYDGVWRQSLALLAQHTVGVRPATSAVDWLAGQQCADGSFAAFRPDPGAACDAKTMRDTNQTAAAVQALAALGGHGSTVQKAVTWLKSVQHDDGGWGSMAGSDSDANSTAVVIGALTAAGERPESVTSKKDGKNPYDALLGFQLGCDAKDGERGAFAFQLKNAAPNADATAAAATGALGKGFVVDPAGKDATAPVKALACGEDQGSGGAKGGTEGADGADRRARAADAGNAYLVAQLDANGQHLRSAMPGAEQQPDVGNTADTVVALAAGAHGAAAQKPLQWLEKNAAGWAKQNGPAAYAQLVLAAHATGTDPRSFGGTDLVAALNATGPAPEGSAPSATPEKGAKNTDDTGGGINVWWVVGVGLAFGAGIGFLISARKNKNAL</sequence>
<protein>
    <recommendedName>
        <fullName evidence="4">Prenyltransferase alpha-alpha toroid domain-containing protein</fullName>
    </recommendedName>
</protein>
<feature type="transmembrane region" description="Helical" evidence="3">
    <location>
        <begin position="437"/>
        <end position="457"/>
    </location>
</feature>
<keyword evidence="6" id="KW-1185">Reference proteome</keyword>
<keyword evidence="3" id="KW-0812">Transmembrane</keyword>
<feature type="compositionally biased region" description="Gly residues" evidence="2">
    <location>
        <begin position="284"/>
        <end position="295"/>
    </location>
</feature>
<evidence type="ECO:0000256" key="3">
    <source>
        <dbReference type="SAM" id="Phobius"/>
    </source>
</evidence>
<dbReference type="Proteomes" id="UP000654471">
    <property type="component" value="Unassembled WGS sequence"/>
</dbReference>
<keyword evidence="3" id="KW-0472">Membrane</keyword>
<comment type="caution">
    <text evidence="5">The sequence shown here is derived from an EMBL/GenBank/DDBJ whole genome shotgun (WGS) entry which is preliminary data.</text>
</comment>
<keyword evidence="1" id="KW-0677">Repeat</keyword>